<evidence type="ECO:0000313" key="3">
    <source>
        <dbReference type="EMBL" id="QPZ92567.1"/>
    </source>
</evidence>
<sequence length="291" mass="31299">MQNILACVDASSYAPSVCTLAAWVSRKLALPVELLHVVQRKDTSGARHDLSGAIGLGVKSRLLEELTQLDAMEARLQIERGRLLLNGCAESLEEMNAHGVTQLHRHGDIVETILEREQEARLVIMGKRGTSQEFATDHIGSTLERVVRASDRPVLIAPNSTSTPEEDMMRAAVLAYDGSPAAARALERCANSPLLKDLPVTIVIATSGRKLTQDKAEQMMREARVALKGRDVTALIEEGSAEEVIANAVKATPGAILLMGAFGHSPLRSLIVGSTTTAMVRSNSVPTLLVR</sequence>
<gene>
    <name evidence="3" type="ORF">AKL02_017850</name>
</gene>
<reference evidence="3 4" key="1">
    <citation type="submission" date="2020-05" db="EMBL/GenBank/DDBJ databases">
        <title>Thioclava electrotropha strain Elox9 finished genome.</title>
        <authorList>
            <person name="Rowe A.R."/>
            <person name="Wilbanks E.G."/>
        </authorList>
    </citation>
    <scope>NUCLEOTIDE SEQUENCE [LARGE SCALE GENOMIC DNA]</scope>
    <source>
        <strain evidence="3 4">Elox9</strain>
    </source>
</reference>
<dbReference type="InterPro" id="IPR006016">
    <property type="entry name" value="UspA"/>
</dbReference>
<dbReference type="Pfam" id="PF00582">
    <property type="entry name" value="Usp"/>
    <property type="match status" value="2"/>
</dbReference>
<dbReference type="InterPro" id="IPR006015">
    <property type="entry name" value="Universal_stress_UspA"/>
</dbReference>
<keyword evidence="4" id="KW-1185">Reference proteome</keyword>
<dbReference type="PANTHER" id="PTHR46268:SF6">
    <property type="entry name" value="UNIVERSAL STRESS PROTEIN UP12"/>
    <property type="match status" value="1"/>
</dbReference>
<proteinExistence type="inferred from homology"/>
<accession>A0ABX6YYI0</accession>
<dbReference type="Proteomes" id="UP000192422">
    <property type="component" value="Chromosome"/>
</dbReference>
<dbReference type="PANTHER" id="PTHR46268">
    <property type="entry name" value="STRESS RESPONSE PROTEIN NHAX"/>
    <property type="match status" value="1"/>
</dbReference>
<evidence type="ECO:0000313" key="4">
    <source>
        <dbReference type="Proteomes" id="UP000192422"/>
    </source>
</evidence>
<feature type="domain" description="UspA" evidence="2">
    <location>
        <begin position="169"/>
        <end position="291"/>
    </location>
</feature>
<dbReference type="Gene3D" id="3.40.50.12370">
    <property type="match status" value="1"/>
</dbReference>
<dbReference type="RefSeq" id="WP_083078270.1">
    <property type="nucleotide sequence ID" value="NZ_CP053562.1"/>
</dbReference>
<dbReference type="SUPFAM" id="SSF52402">
    <property type="entry name" value="Adenine nucleotide alpha hydrolases-like"/>
    <property type="match status" value="2"/>
</dbReference>
<dbReference type="EMBL" id="CP053562">
    <property type="protein sequence ID" value="QPZ92567.1"/>
    <property type="molecule type" value="Genomic_DNA"/>
</dbReference>
<evidence type="ECO:0000256" key="1">
    <source>
        <dbReference type="ARBA" id="ARBA00008791"/>
    </source>
</evidence>
<dbReference type="CDD" id="cd00293">
    <property type="entry name" value="USP-like"/>
    <property type="match status" value="2"/>
</dbReference>
<name>A0ABX6YYI0_9RHOB</name>
<feature type="domain" description="UspA" evidence="2">
    <location>
        <begin position="1"/>
        <end position="157"/>
    </location>
</feature>
<organism evidence="3 4">
    <name type="scientific">Thioclava electrotropha</name>
    <dbReference type="NCBI Taxonomy" id="1549850"/>
    <lineage>
        <taxon>Bacteria</taxon>
        <taxon>Pseudomonadati</taxon>
        <taxon>Pseudomonadota</taxon>
        <taxon>Alphaproteobacteria</taxon>
        <taxon>Rhodobacterales</taxon>
        <taxon>Paracoccaceae</taxon>
        <taxon>Thioclava</taxon>
    </lineage>
</organism>
<evidence type="ECO:0000259" key="2">
    <source>
        <dbReference type="Pfam" id="PF00582"/>
    </source>
</evidence>
<comment type="similarity">
    <text evidence="1">Belongs to the universal stress protein A family.</text>
</comment>
<dbReference type="PRINTS" id="PR01438">
    <property type="entry name" value="UNVRSLSTRESS"/>
</dbReference>
<protein>
    <submittedName>
        <fullName evidence="3">Universal stress protein</fullName>
    </submittedName>
</protein>